<dbReference type="SUPFAM" id="SSF161098">
    <property type="entry name" value="MetI-like"/>
    <property type="match status" value="1"/>
</dbReference>
<feature type="transmembrane region" description="Helical" evidence="6">
    <location>
        <begin position="23"/>
        <end position="44"/>
    </location>
</feature>
<protein>
    <submittedName>
        <fullName evidence="8">Osmoprotectant transport system permease protein</fullName>
    </submittedName>
</protein>
<evidence type="ECO:0000313" key="9">
    <source>
        <dbReference type="Proteomes" id="UP000320209"/>
    </source>
</evidence>
<dbReference type="AlphaFoldDB" id="A0A543A0S3"/>
<dbReference type="Proteomes" id="UP000320209">
    <property type="component" value="Unassembled WGS sequence"/>
</dbReference>
<dbReference type="GO" id="GO:0031460">
    <property type="term" value="P:glycine betaine transport"/>
    <property type="evidence" value="ECO:0007669"/>
    <property type="project" value="TreeGrafter"/>
</dbReference>
<reference evidence="8 9" key="1">
    <citation type="submission" date="2019-06" db="EMBL/GenBank/DDBJ databases">
        <title>Sequencing the genomes of 1000 actinobacteria strains.</title>
        <authorList>
            <person name="Klenk H.-P."/>
        </authorList>
    </citation>
    <scope>NUCLEOTIDE SEQUENCE [LARGE SCALE GENOMIC DNA]</scope>
    <source>
        <strain evidence="8 9">DSM 25218</strain>
    </source>
</reference>
<dbReference type="CDD" id="cd06261">
    <property type="entry name" value="TM_PBP2"/>
    <property type="match status" value="1"/>
</dbReference>
<evidence type="ECO:0000259" key="7">
    <source>
        <dbReference type="PROSITE" id="PS50928"/>
    </source>
</evidence>
<feature type="transmembrane region" description="Helical" evidence="6">
    <location>
        <begin position="53"/>
        <end position="75"/>
    </location>
</feature>
<feature type="transmembrane region" description="Helical" evidence="6">
    <location>
        <begin position="184"/>
        <end position="205"/>
    </location>
</feature>
<comment type="similarity">
    <text evidence="6">Belongs to the binding-protein-dependent transport system permease family.</text>
</comment>
<feature type="transmembrane region" description="Helical" evidence="6">
    <location>
        <begin position="81"/>
        <end position="100"/>
    </location>
</feature>
<dbReference type="OrthoDB" id="3233284at2"/>
<comment type="caution">
    <text evidence="8">The sequence shown here is derived from an EMBL/GenBank/DDBJ whole genome shotgun (WGS) entry which is preliminary data.</text>
</comment>
<name>A0A543A0S3_9ACTN</name>
<gene>
    <name evidence="8" type="ORF">FB381_0046</name>
</gene>
<evidence type="ECO:0000256" key="6">
    <source>
        <dbReference type="RuleBase" id="RU363032"/>
    </source>
</evidence>
<sequence length="218" mass="23176">MTELWHYLETNLDDVLSALVEHVWLALLPVAIAFLLALPLGALVHRYRPARHLALTTGSVVYTVPSLALLLLLPGLLGTSVLDPTNVVIALTLYSLALLVRTTADGLDAVDTTVLQAATAMGYRPARRWFSVQLPLAMPVILTGLRVATVANVSMVSVAALIGIGGLGQLFTRGFQLGFYLPPIVIGLVLSVALAVVADMLIVVVQRGLTPWARAGAR</sequence>
<organism evidence="8 9">
    <name type="scientific">Nocardioides albertanoniae</name>
    <dbReference type="NCBI Taxonomy" id="1175486"/>
    <lineage>
        <taxon>Bacteria</taxon>
        <taxon>Bacillati</taxon>
        <taxon>Actinomycetota</taxon>
        <taxon>Actinomycetes</taxon>
        <taxon>Propionibacteriales</taxon>
        <taxon>Nocardioidaceae</taxon>
        <taxon>Nocardioides</taxon>
    </lineage>
</organism>
<evidence type="ECO:0000256" key="1">
    <source>
        <dbReference type="ARBA" id="ARBA00004141"/>
    </source>
</evidence>
<evidence type="ECO:0000256" key="3">
    <source>
        <dbReference type="ARBA" id="ARBA00022692"/>
    </source>
</evidence>
<feature type="transmembrane region" description="Helical" evidence="6">
    <location>
        <begin position="136"/>
        <end position="164"/>
    </location>
</feature>
<evidence type="ECO:0000256" key="2">
    <source>
        <dbReference type="ARBA" id="ARBA00022448"/>
    </source>
</evidence>
<feature type="domain" description="ABC transmembrane type-1" evidence="7">
    <location>
        <begin position="19"/>
        <end position="198"/>
    </location>
</feature>
<dbReference type="Gene3D" id="1.10.3720.10">
    <property type="entry name" value="MetI-like"/>
    <property type="match status" value="1"/>
</dbReference>
<dbReference type="InterPro" id="IPR035906">
    <property type="entry name" value="MetI-like_sf"/>
</dbReference>
<keyword evidence="9" id="KW-1185">Reference proteome</keyword>
<dbReference type="GO" id="GO:0055085">
    <property type="term" value="P:transmembrane transport"/>
    <property type="evidence" value="ECO:0007669"/>
    <property type="project" value="InterPro"/>
</dbReference>
<proteinExistence type="inferred from homology"/>
<dbReference type="RefSeq" id="WP_141778424.1">
    <property type="nucleotide sequence ID" value="NZ_VFOV01000001.1"/>
</dbReference>
<dbReference type="InterPro" id="IPR000515">
    <property type="entry name" value="MetI-like"/>
</dbReference>
<dbReference type="PROSITE" id="PS50928">
    <property type="entry name" value="ABC_TM1"/>
    <property type="match status" value="1"/>
</dbReference>
<dbReference type="PANTHER" id="PTHR30177:SF4">
    <property type="entry name" value="OSMOPROTECTANT IMPORT PERMEASE PROTEIN OSMW"/>
    <property type="match status" value="1"/>
</dbReference>
<dbReference type="EMBL" id="VFOV01000001">
    <property type="protein sequence ID" value="TQL66197.1"/>
    <property type="molecule type" value="Genomic_DNA"/>
</dbReference>
<evidence type="ECO:0000256" key="4">
    <source>
        <dbReference type="ARBA" id="ARBA00022989"/>
    </source>
</evidence>
<keyword evidence="3 6" id="KW-0812">Transmembrane</keyword>
<dbReference type="PANTHER" id="PTHR30177">
    <property type="entry name" value="GLYCINE BETAINE/L-PROLINE TRANSPORT SYSTEM PERMEASE PROTEIN PROW"/>
    <property type="match status" value="1"/>
</dbReference>
<dbReference type="Pfam" id="PF00528">
    <property type="entry name" value="BPD_transp_1"/>
    <property type="match status" value="1"/>
</dbReference>
<evidence type="ECO:0000313" key="8">
    <source>
        <dbReference type="EMBL" id="TQL66197.1"/>
    </source>
</evidence>
<dbReference type="GO" id="GO:0005886">
    <property type="term" value="C:plasma membrane"/>
    <property type="evidence" value="ECO:0007669"/>
    <property type="project" value="UniProtKB-SubCell"/>
</dbReference>
<comment type="subcellular location">
    <subcellularLocation>
        <location evidence="6">Cell membrane</location>
        <topology evidence="6">Multi-pass membrane protein</topology>
    </subcellularLocation>
    <subcellularLocation>
        <location evidence="1">Membrane</location>
        <topology evidence="1">Multi-pass membrane protein</topology>
    </subcellularLocation>
</comment>
<keyword evidence="2 6" id="KW-0813">Transport</keyword>
<keyword evidence="4 6" id="KW-1133">Transmembrane helix</keyword>
<dbReference type="InterPro" id="IPR051204">
    <property type="entry name" value="ABC_transp_perm/SBD"/>
</dbReference>
<keyword evidence="5 6" id="KW-0472">Membrane</keyword>
<evidence type="ECO:0000256" key="5">
    <source>
        <dbReference type="ARBA" id="ARBA00023136"/>
    </source>
</evidence>
<accession>A0A543A0S3</accession>